<protein>
    <recommendedName>
        <fullName evidence="1">Mutator-like transposase domain-containing protein</fullName>
    </recommendedName>
</protein>
<evidence type="ECO:0000313" key="3">
    <source>
        <dbReference type="Proteomes" id="UP001159363"/>
    </source>
</evidence>
<comment type="caution">
    <text evidence="2">The sequence shown here is derived from an EMBL/GenBank/DDBJ whole genome shotgun (WGS) entry which is preliminary data.</text>
</comment>
<dbReference type="Pfam" id="PF20700">
    <property type="entry name" value="Mutator"/>
    <property type="match status" value="1"/>
</dbReference>
<feature type="domain" description="Mutator-like transposase" evidence="1">
    <location>
        <begin position="9"/>
        <end position="94"/>
    </location>
</feature>
<organism evidence="2 3">
    <name type="scientific">Dryococelus australis</name>
    <dbReference type="NCBI Taxonomy" id="614101"/>
    <lineage>
        <taxon>Eukaryota</taxon>
        <taxon>Metazoa</taxon>
        <taxon>Ecdysozoa</taxon>
        <taxon>Arthropoda</taxon>
        <taxon>Hexapoda</taxon>
        <taxon>Insecta</taxon>
        <taxon>Pterygota</taxon>
        <taxon>Neoptera</taxon>
        <taxon>Polyneoptera</taxon>
        <taxon>Phasmatodea</taxon>
        <taxon>Verophasmatodea</taxon>
        <taxon>Anareolatae</taxon>
        <taxon>Phasmatidae</taxon>
        <taxon>Eurycanthinae</taxon>
        <taxon>Dryococelus</taxon>
    </lineage>
</organism>
<accession>A0ABQ9HJG0</accession>
<gene>
    <name evidence="2" type="ORF">PR048_016334</name>
</gene>
<reference evidence="2 3" key="1">
    <citation type="submission" date="2023-02" db="EMBL/GenBank/DDBJ databases">
        <title>LHISI_Scaffold_Assembly.</title>
        <authorList>
            <person name="Stuart O.P."/>
            <person name="Cleave R."/>
            <person name="Magrath M.J.L."/>
            <person name="Mikheyev A.S."/>
        </authorList>
    </citation>
    <scope>NUCLEOTIDE SEQUENCE [LARGE SCALE GENOMIC DNA]</scope>
    <source>
        <strain evidence="2">Daus_M_001</strain>
        <tissue evidence="2">Leg muscle</tissue>
    </source>
</reference>
<evidence type="ECO:0000259" key="1">
    <source>
        <dbReference type="Pfam" id="PF20700"/>
    </source>
</evidence>
<keyword evidence="3" id="KW-1185">Reference proteome</keyword>
<name>A0ABQ9HJG0_9NEOP</name>
<dbReference type="InterPro" id="IPR049012">
    <property type="entry name" value="Mutator_transp_dom"/>
</dbReference>
<proteinExistence type="predicted"/>
<dbReference type="Proteomes" id="UP001159363">
    <property type="component" value="Chromosome 4"/>
</dbReference>
<sequence>MLLTGQDFSQLRASLEMPCMTKETYQNFHKNLSAVIKEVSWQKMKVAEEEEAALAIQAGDVDNNGIPVTAVVTNGACSRRSYATNYNILSGVAIRHF</sequence>
<dbReference type="EMBL" id="JARBHB010000005">
    <property type="protein sequence ID" value="KAJ8884477.1"/>
    <property type="molecule type" value="Genomic_DNA"/>
</dbReference>
<evidence type="ECO:0000313" key="2">
    <source>
        <dbReference type="EMBL" id="KAJ8884477.1"/>
    </source>
</evidence>